<protein>
    <submittedName>
        <fullName evidence="1">Uncharacterized protein</fullName>
    </submittedName>
</protein>
<reference evidence="1" key="1">
    <citation type="submission" date="2018-05" db="EMBL/GenBank/DDBJ databases">
        <authorList>
            <person name="Lanie J.A."/>
            <person name="Ng W.-L."/>
            <person name="Kazmierczak K.M."/>
            <person name="Andrzejewski T.M."/>
            <person name="Davidsen T.M."/>
            <person name="Wayne K.J."/>
            <person name="Tettelin H."/>
            <person name="Glass J.I."/>
            <person name="Rusch D."/>
            <person name="Podicherti R."/>
            <person name="Tsui H.-C.T."/>
            <person name="Winkler M.E."/>
        </authorList>
    </citation>
    <scope>NUCLEOTIDE SEQUENCE</scope>
</reference>
<accession>A0A382DLI9</accession>
<dbReference type="AlphaFoldDB" id="A0A382DLI9"/>
<name>A0A382DLI9_9ZZZZ</name>
<proteinExistence type="predicted"/>
<evidence type="ECO:0000313" key="1">
    <source>
        <dbReference type="EMBL" id="SVB38892.1"/>
    </source>
</evidence>
<sequence length="75" mass="7960">MFDDGIVGNLRIEIRDDDVGLLERVDEGASTRDDVEPERLAAADDGVFGRIGPQPQAGLEVVAPLRSIVGLTLTG</sequence>
<feature type="non-terminal residue" evidence="1">
    <location>
        <position position="75"/>
    </location>
</feature>
<dbReference type="EMBL" id="UINC01039836">
    <property type="protein sequence ID" value="SVB38892.1"/>
    <property type="molecule type" value="Genomic_DNA"/>
</dbReference>
<organism evidence="1">
    <name type="scientific">marine metagenome</name>
    <dbReference type="NCBI Taxonomy" id="408172"/>
    <lineage>
        <taxon>unclassified sequences</taxon>
        <taxon>metagenomes</taxon>
        <taxon>ecological metagenomes</taxon>
    </lineage>
</organism>
<gene>
    <name evidence="1" type="ORF">METZ01_LOCUS191746</name>
</gene>